<feature type="region of interest" description="Disordered" evidence="1">
    <location>
        <begin position="406"/>
        <end position="430"/>
    </location>
</feature>
<evidence type="ECO:0000256" key="2">
    <source>
        <dbReference type="SAM" id="SignalP"/>
    </source>
</evidence>
<dbReference type="GO" id="GO:0004140">
    <property type="term" value="F:dephospho-CoA kinase activity"/>
    <property type="evidence" value="ECO:0007669"/>
    <property type="project" value="TreeGrafter"/>
</dbReference>
<dbReference type="RefSeq" id="XP_007751785.1">
    <property type="nucleotide sequence ID" value="XM_007753595.1"/>
</dbReference>
<dbReference type="AlphaFoldDB" id="W9VDS9"/>
<evidence type="ECO:0000313" key="3">
    <source>
        <dbReference type="EMBL" id="EXJ53777.1"/>
    </source>
</evidence>
<dbReference type="GO" id="GO:0015937">
    <property type="term" value="P:coenzyme A biosynthetic process"/>
    <property type="evidence" value="ECO:0007669"/>
    <property type="project" value="TreeGrafter"/>
</dbReference>
<dbReference type="Gene3D" id="3.40.50.620">
    <property type="entry name" value="HUPs"/>
    <property type="match status" value="1"/>
</dbReference>
<dbReference type="EMBL" id="AMGX01000040">
    <property type="protein sequence ID" value="EXJ53777.1"/>
    <property type="molecule type" value="Genomic_DNA"/>
</dbReference>
<dbReference type="STRING" id="1182543.W9VDS9"/>
<dbReference type="Proteomes" id="UP000019471">
    <property type="component" value="Unassembled WGS sequence"/>
</dbReference>
<organism evidence="3 4">
    <name type="scientific">Cladophialophora psammophila CBS 110553</name>
    <dbReference type="NCBI Taxonomy" id="1182543"/>
    <lineage>
        <taxon>Eukaryota</taxon>
        <taxon>Fungi</taxon>
        <taxon>Dikarya</taxon>
        <taxon>Ascomycota</taxon>
        <taxon>Pezizomycotina</taxon>
        <taxon>Eurotiomycetes</taxon>
        <taxon>Chaetothyriomycetidae</taxon>
        <taxon>Chaetothyriales</taxon>
        <taxon>Herpotrichiellaceae</taxon>
        <taxon>Cladophialophora</taxon>
    </lineage>
</organism>
<evidence type="ECO:0000256" key="1">
    <source>
        <dbReference type="SAM" id="MobiDB-lite"/>
    </source>
</evidence>
<dbReference type="SUPFAM" id="SSF52374">
    <property type="entry name" value="Nucleotidylyl transferase"/>
    <property type="match status" value="1"/>
</dbReference>
<dbReference type="PANTHER" id="PTHR10695">
    <property type="entry name" value="DEPHOSPHO-COA KINASE-RELATED"/>
    <property type="match status" value="1"/>
</dbReference>
<dbReference type="HOGENOM" id="CLU_035272_3_1_1"/>
<sequence>MAQEIVLLLLPALAPSSPASSFRSAYKITFESLLPKLVPADKRSTSRLDIGLVLSPSYPLSSNTSRAVVFPLVQTLLKQTYSLICSVAAQQGIDLDFPGGIDVRIFILEARLDELSENIVGKQYLSGPIVDLKTFVLSDRSYTALYSVEGEVPEASLQHFIRIWNSKTNPPALPSVHRLQSGPAIVHPESSSQKLSGSNVEDGPLTIHRSVAVGGTFDHLHIGHKLLLTATILTAEPAKSPNPNSKESRLITVGITGDELLVNKKYGSLVEHWDVRQQRTADFIDSILAFYPSKTSTSKTATTSSLRMTDYVNQPGPNGKVVRVKYHFPSSSSLAGGSSSIADTTVNYTQISDPFGPTITDPDITALVISAETRSGGKAVNDKRTERGWKALEVFEVDVLDAGVGLEDDEDLSEERGEKEDKEKKGFETKISSTEIRRRLQQKEQAIYQ</sequence>
<dbReference type="OrthoDB" id="330671at2759"/>
<dbReference type="GeneID" id="19197712"/>
<gene>
    <name evidence="3" type="ORF">A1O5_13026</name>
</gene>
<accession>W9VDS9</accession>
<feature type="compositionally biased region" description="Basic and acidic residues" evidence="1">
    <location>
        <begin position="414"/>
        <end position="428"/>
    </location>
</feature>
<keyword evidence="2" id="KW-0732">Signal</keyword>
<feature type="signal peptide" evidence="2">
    <location>
        <begin position="1"/>
        <end position="19"/>
    </location>
</feature>
<evidence type="ECO:0000313" key="4">
    <source>
        <dbReference type="Proteomes" id="UP000019471"/>
    </source>
</evidence>
<feature type="chain" id="PRO_5004930358" description="Cytidyltransferase-like domain-containing protein" evidence="2">
    <location>
        <begin position="20"/>
        <end position="449"/>
    </location>
</feature>
<protein>
    <recommendedName>
        <fullName evidence="5">Cytidyltransferase-like domain-containing protein</fullName>
    </recommendedName>
</protein>
<dbReference type="eggNOG" id="KOG3351">
    <property type="taxonomic scope" value="Eukaryota"/>
</dbReference>
<reference evidence="3 4" key="1">
    <citation type="submission" date="2013-03" db="EMBL/GenBank/DDBJ databases">
        <title>The Genome Sequence of Cladophialophora psammophila CBS 110553.</title>
        <authorList>
            <consortium name="The Broad Institute Genomics Platform"/>
            <person name="Cuomo C."/>
            <person name="de Hoog S."/>
            <person name="Gorbushina A."/>
            <person name="Walker B."/>
            <person name="Young S.K."/>
            <person name="Zeng Q."/>
            <person name="Gargeya S."/>
            <person name="Fitzgerald M."/>
            <person name="Haas B."/>
            <person name="Abouelleil A."/>
            <person name="Allen A.W."/>
            <person name="Alvarado L."/>
            <person name="Arachchi H.M."/>
            <person name="Berlin A.M."/>
            <person name="Chapman S.B."/>
            <person name="Gainer-Dewar J."/>
            <person name="Goldberg J."/>
            <person name="Griggs A."/>
            <person name="Gujja S."/>
            <person name="Hansen M."/>
            <person name="Howarth C."/>
            <person name="Imamovic A."/>
            <person name="Ireland A."/>
            <person name="Larimer J."/>
            <person name="McCowan C."/>
            <person name="Murphy C."/>
            <person name="Pearson M."/>
            <person name="Poon T.W."/>
            <person name="Priest M."/>
            <person name="Roberts A."/>
            <person name="Saif S."/>
            <person name="Shea T."/>
            <person name="Sisk P."/>
            <person name="Sykes S."/>
            <person name="Wortman J."/>
            <person name="Nusbaum C."/>
            <person name="Birren B."/>
        </authorList>
    </citation>
    <scope>NUCLEOTIDE SEQUENCE [LARGE SCALE GENOMIC DNA]</scope>
    <source>
        <strain evidence="3 4">CBS 110553</strain>
    </source>
</reference>
<evidence type="ECO:0008006" key="5">
    <source>
        <dbReference type="Google" id="ProtNLM"/>
    </source>
</evidence>
<dbReference type="PANTHER" id="PTHR10695:SF46">
    <property type="entry name" value="BIFUNCTIONAL COENZYME A SYNTHASE-RELATED"/>
    <property type="match status" value="1"/>
</dbReference>
<comment type="caution">
    <text evidence="3">The sequence shown here is derived from an EMBL/GenBank/DDBJ whole genome shotgun (WGS) entry which is preliminary data.</text>
</comment>
<keyword evidence="4" id="KW-1185">Reference proteome</keyword>
<proteinExistence type="predicted"/>
<dbReference type="InterPro" id="IPR014729">
    <property type="entry name" value="Rossmann-like_a/b/a_fold"/>
</dbReference>
<name>W9VDS9_9EURO</name>